<dbReference type="SMART" id="SM00279">
    <property type="entry name" value="HhH2"/>
    <property type="match status" value="1"/>
</dbReference>
<sequence>MDGNSLLHRAYHAMHSAEPEPGGLHGQRDATGRPVWALRGLVGFLARAAARLTPDAVVIGFDCPETSRRRESYPAYKAHRPDKPEPLVEQLADAPEVLRAAGFSVVCPTGWEADDVLASAAASAAAEGWRTTVVTSDRDSFALIDESTSVLRVLNGGIDGSPVLTPKTLPVVCGVAAGQYRDLAALRGDSSDNLQGAMGIGQKTATKLLEVFPSVDAAYEAIDTGREAEVVAAIGVAATRRLADPLSRENVARNQKLMEMRRDVPVPPLAAMAVPMDKKTLQTALATREIYLGPSLWALVGGTPPAGDHYGAGLYPPAEPGPLGAEPAVIDVRGPSVAAPRRPRHSAEPVTGQLSLF</sequence>
<evidence type="ECO:0000256" key="3">
    <source>
        <dbReference type="ARBA" id="ARBA00022839"/>
    </source>
</evidence>
<reference evidence="9 10" key="1">
    <citation type="submission" date="2024-10" db="EMBL/GenBank/DDBJ databases">
        <title>The Natural Products Discovery Center: Release of the First 8490 Sequenced Strains for Exploring Actinobacteria Biosynthetic Diversity.</title>
        <authorList>
            <person name="Kalkreuter E."/>
            <person name="Kautsar S.A."/>
            <person name="Yang D."/>
            <person name="Bader C.D."/>
            <person name="Teijaro C.N."/>
            <person name="Fluegel L."/>
            <person name="Davis C.M."/>
            <person name="Simpson J.R."/>
            <person name="Lauterbach L."/>
            <person name="Steele A.D."/>
            <person name="Gui C."/>
            <person name="Meng S."/>
            <person name="Li G."/>
            <person name="Viehrig K."/>
            <person name="Ye F."/>
            <person name="Su P."/>
            <person name="Kiefer A.F."/>
            <person name="Nichols A."/>
            <person name="Cepeda A.J."/>
            <person name="Yan W."/>
            <person name="Fan B."/>
            <person name="Jiang Y."/>
            <person name="Adhikari A."/>
            <person name="Zheng C.-J."/>
            <person name="Schuster L."/>
            <person name="Cowan T.M."/>
            <person name="Smanski M.J."/>
            <person name="Chevrette M.G."/>
            <person name="De Carvalho L.P.S."/>
            <person name="Shen B."/>
        </authorList>
    </citation>
    <scope>NUCLEOTIDE SEQUENCE [LARGE SCALE GENOMIC DNA]</scope>
    <source>
        <strain evidence="9 10">NPDC049639</strain>
    </source>
</reference>
<dbReference type="SUPFAM" id="SSF47807">
    <property type="entry name" value="5' to 3' exonuclease, C-terminal subdomain"/>
    <property type="match status" value="1"/>
</dbReference>
<keyword evidence="3 9" id="KW-0269">Exonuclease</keyword>
<dbReference type="Pfam" id="PF01367">
    <property type="entry name" value="5_3_exonuc"/>
    <property type="match status" value="1"/>
</dbReference>
<dbReference type="InterPro" id="IPR008918">
    <property type="entry name" value="HhH2"/>
</dbReference>
<dbReference type="Pfam" id="PF02739">
    <property type="entry name" value="5_3_exonuc_N"/>
    <property type="match status" value="1"/>
</dbReference>
<dbReference type="CDD" id="cd09898">
    <property type="entry name" value="H3TH_53EXO"/>
    <property type="match status" value="1"/>
</dbReference>
<keyword evidence="4" id="KW-0238">DNA-binding</keyword>
<evidence type="ECO:0000259" key="8">
    <source>
        <dbReference type="SMART" id="SM00475"/>
    </source>
</evidence>
<proteinExistence type="predicted"/>
<keyword evidence="2" id="KW-0378">Hydrolase</keyword>
<keyword evidence="1" id="KW-0540">Nuclease</keyword>
<evidence type="ECO:0000256" key="7">
    <source>
        <dbReference type="SAM" id="MobiDB-lite"/>
    </source>
</evidence>
<dbReference type="InterPro" id="IPR020045">
    <property type="entry name" value="DNA_polI_H3TH"/>
</dbReference>
<dbReference type="SUPFAM" id="SSF88723">
    <property type="entry name" value="PIN domain-like"/>
    <property type="match status" value="1"/>
</dbReference>
<gene>
    <name evidence="9" type="ORF">ACIB24_11050</name>
</gene>
<protein>
    <recommendedName>
        <fullName evidence="6">5'-3' exonuclease</fullName>
    </recommendedName>
</protein>
<comment type="function">
    <text evidence="5">5'-3' exonuclease acting preferentially on double-stranded DNA.</text>
</comment>
<dbReference type="SMART" id="SM00475">
    <property type="entry name" value="53EXOc"/>
    <property type="match status" value="1"/>
</dbReference>
<organism evidence="9 10">
    <name type="scientific">Spongisporangium articulatum</name>
    <dbReference type="NCBI Taxonomy" id="3362603"/>
    <lineage>
        <taxon>Bacteria</taxon>
        <taxon>Bacillati</taxon>
        <taxon>Actinomycetota</taxon>
        <taxon>Actinomycetes</taxon>
        <taxon>Kineosporiales</taxon>
        <taxon>Kineosporiaceae</taxon>
        <taxon>Spongisporangium</taxon>
    </lineage>
</organism>
<dbReference type="PANTHER" id="PTHR42646">
    <property type="entry name" value="FLAP ENDONUCLEASE XNI"/>
    <property type="match status" value="1"/>
</dbReference>
<feature type="region of interest" description="Disordered" evidence="7">
    <location>
        <begin position="337"/>
        <end position="357"/>
    </location>
</feature>
<dbReference type="InterPro" id="IPR029060">
    <property type="entry name" value="PIN-like_dom_sf"/>
</dbReference>
<evidence type="ECO:0000313" key="9">
    <source>
        <dbReference type="EMBL" id="MFI7587600.1"/>
    </source>
</evidence>
<dbReference type="EMBL" id="JBITLV010000003">
    <property type="protein sequence ID" value="MFI7587600.1"/>
    <property type="molecule type" value="Genomic_DNA"/>
</dbReference>
<evidence type="ECO:0000256" key="1">
    <source>
        <dbReference type="ARBA" id="ARBA00022722"/>
    </source>
</evidence>
<evidence type="ECO:0000313" key="10">
    <source>
        <dbReference type="Proteomes" id="UP001612915"/>
    </source>
</evidence>
<name>A0ABW8AMJ8_9ACTN</name>
<evidence type="ECO:0000256" key="6">
    <source>
        <dbReference type="ARBA" id="ARBA00050026"/>
    </source>
</evidence>
<comment type="caution">
    <text evidence="9">The sequence shown here is derived from an EMBL/GenBank/DDBJ whole genome shotgun (WGS) entry which is preliminary data.</text>
</comment>
<evidence type="ECO:0000256" key="4">
    <source>
        <dbReference type="ARBA" id="ARBA00023125"/>
    </source>
</evidence>
<dbReference type="PANTHER" id="PTHR42646:SF2">
    <property type="entry name" value="5'-3' EXONUCLEASE FAMILY PROTEIN"/>
    <property type="match status" value="1"/>
</dbReference>
<dbReference type="InterPro" id="IPR038969">
    <property type="entry name" value="FEN"/>
</dbReference>
<dbReference type="InterPro" id="IPR020046">
    <property type="entry name" value="5-3_exonucl_a-hlix_arch_N"/>
</dbReference>
<evidence type="ECO:0000256" key="2">
    <source>
        <dbReference type="ARBA" id="ARBA00022801"/>
    </source>
</evidence>
<feature type="domain" description="5'-3' exonuclease" evidence="8">
    <location>
        <begin position="1"/>
        <end position="275"/>
    </location>
</feature>
<accession>A0ABW8AMJ8</accession>
<dbReference type="GO" id="GO:0004527">
    <property type="term" value="F:exonuclease activity"/>
    <property type="evidence" value="ECO:0007669"/>
    <property type="project" value="UniProtKB-KW"/>
</dbReference>
<dbReference type="InterPro" id="IPR002421">
    <property type="entry name" value="5-3_exonuclease"/>
</dbReference>
<evidence type="ECO:0000256" key="5">
    <source>
        <dbReference type="ARBA" id="ARBA00049957"/>
    </source>
</evidence>
<dbReference type="CDD" id="cd09859">
    <property type="entry name" value="PIN_53EXO"/>
    <property type="match status" value="1"/>
</dbReference>
<dbReference type="InterPro" id="IPR036279">
    <property type="entry name" value="5-3_exonuclease_C_sf"/>
</dbReference>
<dbReference type="Proteomes" id="UP001612915">
    <property type="component" value="Unassembled WGS sequence"/>
</dbReference>
<dbReference type="Gene3D" id="1.10.150.20">
    <property type="entry name" value="5' to 3' exonuclease, C-terminal subdomain"/>
    <property type="match status" value="1"/>
</dbReference>
<dbReference type="RefSeq" id="WP_398280409.1">
    <property type="nucleotide sequence ID" value="NZ_JBITLV010000003.1"/>
</dbReference>
<keyword evidence="10" id="KW-1185">Reference proteome</keyword>
<dbReference type="Gene3D" id="3.40.50.1010">
    <property type="entry name" value="5'-nuclease"/>
    <property type="match status" value="1"/>
</dbReference>